<dbReference type="InterPro" id="IPR036396">
    <property type="entry name" value="Cyt_P450_sf"/>
</dbReference>
<dbReference type="PANTHER" id="PTHR24286">
    <property type="entry name" value="CYTOCHROME P450 26"/>
    <property type="match status" value="1"/>
</dbReference>
<evidence type="ECO:0000256" key="7">
    <source>
        <dbReference type="ARBA" id="ARBA00022989"/>
    </source>
</evidence>
<evidence type="ECO:0000313" key="15">
    <source>
        <dbReference type="Proteomes" id="UP000317650"/>
    </source>
</evidence>
<comment type="subcellular location">
    <subcellularLocation>
        <location evidence="2">Membrane</location>
        <topology evidence="2">Single-pass membrane protein</topology>
    </subcellularLocation>
</comment>
<keyword evidence="11 13" id="KW-0472">Membrane</keyword>
<evidence type="ECO:0000256" key="6">
    <source>
        <dbReference type="ARBA" id="ARBA00022723"/>
    </source>
</evidence>
<dbReference type="GO" id="GO:0020037">
    <property type="term" value="F:heme binding"/>
    <property type="evidence" value="ECO:0007669"/>
    <property type="project" value="InterPro"/>
</dbReference>
<dbReference type="InterPro" id="IPR017972">
    <property type="entry name" value="Cyt_P450_CS"/>
</dbReference>
<comment type="similarity">
    <text evidence="3 12">Belongs to the cytochrome P450 family.</text>
</comment>
<accession>A0A4S8K071</accession>
<reference evidence="14 15" key="1">
    <citation type="journal article" date="2019" name="Nat. Plants">
        <title>Genome sequencing of Musa balbisiana reveals subgenome evolution and function divergence in polyploid bananas.</title>
        <authorList>
            <person name="Yao X."/>
        </authorList>
    </citation>
    <scope>NUCLEOTIDE SEQUENCE [LARGE SCALE GENOMIC DNA]</scope>
    <source>
        <strain evidence="15">cv. DH-PKW</strain>
        <tissue evidence="14">Leaves</tissue>
    </source>
</reference>
<evidence type="ECO:0000256" key="8">
    <source>
        <dbReference type="ARBA" id="ARBA00023002"/>
    </source>
</evidence>
<dbReference type="EMBL" id="PYDT01000002">
    <property type="protein sequence ID" value="THU68084.1"/>
    <property type="molecule type" value="Genomic_DNA"/>
</dbReference>
<evidence type="ECO:0000256" key="1">
    <source>
        <dbReference type="ARBA" id="ARBA00001971"/>
    </source>
</evidence>
<dbReference type="GO" id="GO:0016705">
    <property type="term" value="F:oxidoreductase activity, acting on paired donors, with incorporation or reduction of molecular oxygen"/>
    <property type="evidence" value="ECO:0007669"/>
    <property type="project" value="InterPro"/>
</dbReference>
<dbReference type="GO" id="GO:0016020">
    <property type="term" value="C:membrane"/>
    <property type="evidence" value="ECO:0007669"/>
    <property type="project" value="UniProtKB-SubCell"/>
</dbReference>
<dbReference type="GO" id="GO:0005506">
    <property type="term" value="F:iron ion binding"/>
    <property type="evidence" value="ECO:0007669"/>
    <property type="project" value="InterPro"/>
</dbReference>
<keyword evidence="10 12" id="KW-0503">Monooxygenase</keyword>
<keyword evidence="7 13" id="KW-1133">Transmembrane helix</keyword>
<evidence type="ECO:0000256" key="12">
    <source>
        <dbReference type="RuleBase" id="RU000461"/>
    </source>
</evidence>
<evidence type="ECO:0000256" key="2">
    <source>
        <dbReference type="ARBA" id="ARBA00004167"/>
    </source>
</evidence>
<comment type="cofactor">
    <cofactor evidence="1">
        <name>heme</name>
        <dbReference type="ChEBI" id="CHEBI:30413"/>
    </cofactor>
</comment>
<dbReference type="InterPro" id="IPR002397">
    <property type="entry name" value="Cyt_P450_B"/>
</dbReference>
<evidence type="ECO:0000256" key="9">
    <source>
        <dbReference type="ARBA" id="ARBA00023004"/>
    </source>
</evidence>
<dbReference type="Proteomes" id="UP000317650">
    <property type="component" value="Chromosome 8"/>
</dbReference>
<proteinExistence type="inferred from homology"/>
<keyword evidence="5 13" id="KW-0812">Transmembrane</keyword>
<dbReference type="PANTHER" id="PTHR24286:SF44">
    <property type="entry name" value="3BETA,22ALPHA-DIHYDROXYSTEROID 3-DEHYDROGENASE"/>
    <property type="match status" value="1"/>
</dbReference>
<evidence type="ECO:0000256" key="11">
    <source>
        <dbReference type="ARBA" id="ARBA00023136"/>
    </source>
</evidence>
<dbReference type="GO" id="GO:0016125">
    <property type="term" value="P:sterol metabolic process"/>
    <property type="evidence" value="ECO:0007669"/>
    <property type="project" value="TreeGrafter"/>
</dbReference>
<dbReference type="GO" id="GO:0016132">
    <property type="term" value="P:brassinosteroid biosynthetic process"/>
    <property type="evidence" value="ECO:0007669"/>
    <property type="project" value="TreeGrafter"/>
</dbReference>
<organism evidence="14 15">
    <name type="scientific">Musa balbisiana</name>
    <name type="common">Banana</name>
    <dbReference type="NCBI Taxonomy" id="52838"/>
    <lineage>
        <taxon>Eukaryota</taxon>
        <taxon>Viridiplantae</taxon>
        <taxon>Streptophyta</taxon>
        <taxon>Embryophyta</taxon>
        <taxon>Tracheophyta</taxon>
        <taxon>Spermatophyta</taxon>
        <taxon>Magnoliopsida</taxon>
        <taxon>Liliopsida</taxon>
        <taxon>Zingiberales</taxon>
        <taxon>Musaceae</taxon>
        <taxon>Musa</taxon>
    </lineage>
</organism>
<dbReference type="AlphaFoldDB" id="A0A4S8K071"/>
<evidence type="ECO:0000256" key="4">
    <source>
        <dbReference type="ARBA" id="ARBA00022617"/>
    </source>
</evidence>
<dbReference type="GO" id="GO:0010268">
    <property type="term" value="P:brassinosteroid homeostasis"/>
    <property type="evidence" value="ECO:0007669"/>
    <property type="project" value="TreeGrafter"/>
</dbReference>
<keyword evidence="8 12" id="KW-0560">Oxidoreductase</keyword>
<evidence type="ECO:0000256" key="5">
    <source>
        <dbReference type="ARBA" id="ARBA00022692"/>
    </source>
</evidence>
<evidence type="ECO:0000256" key="10">
    <source>
        <dbReference type="ARBA" id="ARBA00023033"/>
    </source>
</evidence>
<name>A0A4S8K071_MUSBA</name>
<keyword evidence="4 12" id="KW-0349">Heme</keyword>
<dbReference type="STRING" id="52838.A0A4S8K071"/>
<dbReference type="GO" id="GO:0004497">
    <property type="term" value="F:monooxygenase activity"/>
    <property type="evidence" value="ECO:0007669"/>
    <property type="project" value="UniProtKB-KW"/>
</dbReference>
<evidence type="ECO:0000256" key="3">
    <source>
        <dbReference type="ARBA" id="ARBA00010617"/>
    </source>
</evidence>
<keyword evidence="6 12" id="KW-0479">Metal-binding</keyword>
<evidence type="ECO:0000256" key="13">
    <source>
        <dbReference type="SAM" id="Phobius"/>
    </source>
</evidence>
<dbReference type="Pfam" id="PF00067">
    <property type="entry name" value="p450"/>
    <property type="match status" value="2"/>
</dbReference>
<dbReference type="PROSITE" id="PS00086">
    <property type="entry name" value="CYTOCHROME_P450"/>
    <property type="match status" value="1"/>
</dbReference>
<evidence type="ECO:0008006" key="16">
    <source>
        <dbReference type="Google" id="ProtNLM"/>
    </source>
</evidence>
<dbReference type="PRINTS" id="PR00359">
    <property type="entry name" value="BP450"/>
</dbReference>
<dbReference type="InterPro" id="IPR001128">
    <property type="entry name" value="Cyt_P450"/>
</dbReference>
<gene>
    <name evidence="14" type="ORF">C4D60_Mb08t00170</name>
</gene>
<sequence>MALGVWSPSLIDVVLFVIAAVVVWKLERRRRRRRRGWATGRLPPGSEGLPVVGETLQLIAAYKSENPEPFIDERVRRHGRLFTTHVFGERTVFSADPEFNRMVLGAEDRTVEGSYPSSLSTLLGTHSLVVMKGARHKRMHSLTLARLTSPAAIREAKLLLHIDRLVRRTLDSWPSSSLVLLLDEAKKITFELTVKQLVINETLRVVNIIGGVFRRAKTDLHFKGYTIPKGCKVFLSFRAVHLDTEYFDDARTFNPWRWQKNAAAQQVGGATVYTPFGGGSRLCPGYELARVVISVFLHYLVTRFNWEEAEKDRLVFFPTTRTLKSYPINVWRREEEEDA</sequence>
<feature type="transmembrane region" description="Helical" evidence="13">
    <location>
        <begin position="6"/>
        <end position="26"/>
    </location>
</feature>
<keyword evidence="15" id="KW-1185">Reference proteome</keyword>
<keyword evidence="9 12" id="KW-0408">Iron</keyword>
<dbReference type="Gene3D" id="1.10.630.10">
    <property type="entry name" value="Cytochrome P450"/>
    <property type="match status" value="2"/>
</dbReference>
<protein>
    <recommendedName>
        <fullName evidence="16">Cytochrome P450 90A1</fullName>
    </recommendedName>
</protein>
<comment type="caution">
    <text evidence="14">The sequence shown here is derived from an EMBL/GenBank/DDBJ whole genome shotgun (WGS) entry which is preliminary data.</text>
</comment>
<dbReference type="SUPFAM" id="SSF48264">
    <property type="entry name" value="Cytochrome P450"/>
    <property type="match status" value="1"/>
</dbReference>
<evidence type="ECO:0000313" key="14">
    <source>
        <dbReference type="EMBL" id="THU68084.1"/>
    </source>
</evidence>